<dbReference type="AlphaFoldDB" id="A0A9W6TBF0"/>
<sequence length="240" mass="25763">MLVSSRQVETSQRSSYLSSIKVPYNDVYGELVISPSLSQCEEGRASINGALRDGGAPKLFSAESCGLLAQYAAVGLMMGSLPSAITPFLGYYLNMEGQATTSARALLGIPWSIKVFIGIISDCFPICGFRRRPLMIIGWSLCMMCLVAMATLPLEKPYFPEASWRTLKPSAYTAEEIAAINFHAPATGGKRQSTLFEASLPFSEVFSWASGSAHLPTAATLTLVSAFLFVPSFCPCAASQ</sequence>
<dbReference type="Pfam" id="PF03092">
    <property type="entry name" value="BT1"/>
    <property type="match status" value="1"/>
</dbReference>
<dbReference type="GO" id="GO:0016020">
    <property type="term" value="C:membrane"/>
    <property type="evidence" value="ECO:0007669"/>
    <property type="project" value="UniProtKB-SubCell"/>
</dbReference>
<comment type="subcellular location">
    <subcellularLocation>
        <location evidence="1">Membrane</location>
        <topology evidence="1">Multi-pass membrane protein</topology>
    </subcellularLocation>
</comment>
<organism evidence="7 8">
    <name type="scientific">Phytophthora lilii</name>
    <dbReference type="NCBI Taxonomy" id="2077276"/>
    <lineage>
        <taxon>Eukaryota</taxon>
        <taxon>Sar</taxon>
        <taxon>Stramenopiles</taxon>
        <taxon>Oomycota</taxon>
        <taxon>Peronosporomycetes</taxon>
        <taxon>Peronosporales</taxon>
        <taxon>Peronosporaceae</taxon>
        <taxon>Phytophthora</taxon>
    </lineage>
</organism>
<evidence type="ECO:0000256" key="6">
    <source>
        <dbReference type="SAM" id="Phobius"/>
    </source>
</evidence>
<dbReference type="PANTHER" id="PTHR31585">
    <property type="entry name" value="FOLATE-BIOPTERIN TRANSPORTER 1, CHLOROPLASTIC"/>
    <property type="match status" value="1"/>
</dbReference>
<evidence type="ECO:0000256" key="2">
    <source>
        <dbReference type="ARBA" id="ARBA00022448"/>
    </source>
</evidence>
<gene>
    <name evidence="7" type="ORF">Plil01_000009400</name>
</gene>
<feature type="transmembrane region" description="Helical" evidence="6">
    <location>
        <begin position="218"/>
        <end position="238"/>
    </location>
</feature>
<accession>A0A9W6TBF0</accession>
<keyword evidence="5 6" id="KW-0472">Membrane</keyword>
<evidence type="ECO:0000256" key="4">
    <source>
        <dbReference type="ARBA" id="ARBA00022989"/>
    </source>
</evidence>
<name>A0A9W6TBF0_9STRA</name>
<feature type="transmembrane region" description="Helical" evidence="6">
    <location>
        <begin position="134"/>
        <end position="154"/>
    </location>
</feature>
<evidence type="ECO:0000313" key="8">
    <source>
        <dbReference type="Proteomes" id="UP001165083"/>
    </source>
</evidence>
<evidence type="ECO:0000256" key="1">
    <source>
        <dbReference type="ARBA" id="ARBA00004141"/>
    </source>
</evidence>
<evidence type="ECO:0000256" key="5">
    <source>
        <dbReference type="ARBA" id="ARBA00023136"/>
    </source>
</evidence>
<dbReference type="EMBL" id="BSXW01000003">
    <property type="protein sequence ID" value="GMF09165.1"/>
    <property type="molecule type" value="Genomic_DNA"/>
</dbReference>
<evidence type="ECO:0000256" key="3">
    <source>
        <dbReference type="ARBA" id="ARBA00022692"/>
    </source>
</evidence>
<evidence type="ECO:0000313" key="7">
    <source>
        <dbReference type="EMBL" id="GMF09165.1"/>
    </source>
</evidence>
<keyword evidence="3 6" id="KW-0812">Transmembrane</keyword>
<feature type="transmembrane region" description="Helical" evidence="6">
    <location>
        <begin position="105"/>
        <end position="127"/>
    </location>
</feature>
<dbReference type="PANTHER" id="PTHR31585:SF5">
    <property type="entry name" value="RNA-BINDING S4 DOMAIN-CONTAINING PROTEIN"/>
    <property type="match status" value="1"/>
</dbReference>
<protein>
    <submittedName>
        <fullName evidence="7">Unnamed protein product</fullName>
    </submittedName>
</protein>
<keyword evidence="8" id="KW-1185">Reference proteome</keyword>
<dbReference type="Proteomes" id="UP001165083">
    <property type="component" value="Unassembled WGS sequence"/>
</dbReference>
<dbReference type="OrthoDB" id="754047at2759"/>
<dbReference type="InterPro" id="IPR039309">
    <property type="entry name" value="BT1"/>
</dbReference>
<comment type="caution">
    <text evidence="7">The sequence shown here is derived from an EMBL/GenBank/DDBJ whole genome shotgun (WGS) entry which is preliminary data.</text>
</comment>
<feature type="transmembrane region" description="Helical" evidence="6">
    <location>
        <begin position="68"/>
        <end position="93"/>
    </location>
</feature>
<keyword evidence="2" id="KW-0813">Transport</keyword>
<keyword evidence="4 6" id="KW-1133">Transmembrane helix</keyword>
<reference evidence="7" key="1">
    <citation type="submission" date="2023-04" db="EMBL/GenBank/DDBJ databases">
        <title>Phytophthora lilii NBRC 32176.</title>
        <authorList>
            <person name="Ichikawa N."/>
            <person name="Sato H."/>
            <person name="Tonouchi N."/>
        </authorList>
    </citation>
    <scope>NUCLEOTIDE SEQUENCE</scope>
    <source>
        <strain evidence="7">NBRC 32176</strain>
    </source>
</reference>
<proteinExistence type="predicted"/>